<dbReference type="AlphaFoldDB" id="A0A926RW46"/>
<keyword evidence="6" id="KW-1185">Reference proteome</keyword>
<dbReference type="InterPro" id="IPR050624">
    <property type="entry name" value="HTH-type_Tx_Regulator"/>
</dbReference>
<dbReference type="InterPro" id="IPR009057">
    <property type="entry name" value="Homeodomain-like_sf"/>
</dbReference>
<dbReference type="Pfam" id="PF00440">
    <property type="entry name" value="TetR_N"/>
    <property type="match status" value="1"/>
</dbReference>
<comment type="caution">
    <text evidence="5">The sequence shown here is derived from an EMBL/GenBank/DDBJ whole genome shotgun (WGS) entry which is preliminary data.</text>
</comment>
<accession>A0A926RW46</accession>
<gene>
    <name evidence="5" type="ORF">IC621_04905</name>
</gene>
<dbReference type="GO" id="GO:0003677">
    <property type="term" value="F:DNA binding"/>
    <property type="evidence" value="ECO:0007669"/>
    <property type="project" value="UniProtKB-UniRule"/>
</dbReference>
<dbReference type="InterPro" id="IPR001647">
    <property type="entry name" value="HTH_TetR"/>
</dbReference>
<evidence type="ECO:0000256" key="2">
    <source>
        <dbReference type="ARBA" id="ARBA00023125"/>
    </source>
</evidence>
<organism evidence="5 6">
    <name type="scientific">Metabacillus arenae</name>
    <dbReference type="NCBI Taxonomy" id="2771434"/>
    <lineage>
        <taxon>Bacteria</taxon>
        <taxon>Bacillati</taxon>
        <taxon>Bacillota</taxon>
        <taxon>Bacilli</taxon>
        <taxon>Bacillales</taxon>
        <taxon>Bacillaceae</taxon>
        <taxon>Metabacillus</taxon>
    </lineage>
</organism>
<reference evidence="5" key="1">
    <citation type="submission" date="2020-09" db="EMBL/GenBank/DDBJ databases">
        <title>A novel bacterium of genus Bacillus, isolated from South China Sea.</title>
        <authorList>
            <person name="Huang H."/>
            <person name="Mo K."/>
            <person name="Hu Y."/>
        </authorList>
    </citation>
    <scope>NUCLEOTIDE SEQUENCE</scope>
    <source>
        <strain evidence="5">IB182487</strain>
    </source>
</reference>
<proteinExistence type="predicted"/>
<dbReference type="PANTHER" id="PTHR43479">
    <property type="entry name" value="ACREF/ENVCD OPERON REPRESSOR-RELATED"/>
    <property type="match status" value="1"/>
</dbReference>
<dbReference type="SUPFAM" id="SSF46689">
    <property type="entry name" value="Homeodomain-like"/>
    <property type="match status" value="1"/>
</dbReference>
<dbReference type="Proteomes" id="UP000626844">
    <property type="component" value="Unassembled WGS sequence"/>
</dbReference>
<evidence type="ECO:0000256" key="3">
    <source>
        <dbReference type="PROSITE-ProRule" id="PRU00335"/>
    </source>
</evidence>
<protein>
    <submittedName>
        <fullName evidence="5">TetR/AcrR family transcriptional regulator</fullName>
    </submittedName>
</protein>
<evidence type="ECO:0000256" key="1">
    <source>
        <dbReference type="ARBA" id="ARBA00022491"/>
    </source>
</evidence>
<dbReference type="EMBL" id="JACXAI010000004">
    <property type="protein sequence ID" value="MBD1379561.1"/>
    <property type="molecule type" value="Genomic_DNA"/>
</dbReference>
<dbReference type="PANTHER" id="PTHR43479:SF22">
    <property type="entry name" value="TRANSCRIPTIONAL REGULATOR, TETR FAMILY"/>
    <property type="match status" value="1"/>
</dbReference>
<feature type="domain" description="HTH tetR-type" evidence="4">
    <location>
        <begin position="2"/>
        <end position="62"/>
    </location>
</feature>
<keyword evidence="1" id="KW-0678">Repressor</keyword>
<keyword evidence="2 3" id="KW-0238">DNA-binding</keyword>
<sequence>MKEKEKLIIESAMKLFAKKGISSTPIQEIASEAGISKGAFYLYFKSKEALIFSIFKYYFGRIHKKMNDIEKEGLSARETFVKQLACYFSEIESHREFIIMQHREHAIPINKEIGELLQNMRLESIKTYRNNFEKIYGDKVKPFILDLTIILQGIVHSYLELIMFKVTGFNHVNLSKFILNRCDDLVEGLLSSEEKPVLPPTLIEKIMLAEEKMKSTQKDKIVEEIEMLKSNYSSNPDYENITVTLDVLKEEIQLEKPRVPVIQGMLSNFEDFPELKDFKQKIISLFEI</sequence>
<evidence type="ECO:0000259" key="4">
    <source>
        <dbReference type="PROSITE" id="PS50977"/>
    </source>
</evidence>
<evidence type="ECO:0000313" key="6">
    <source>
        <dbReference type="Proteomes" id="UP000626844"/>
    </source>
</evidence>
<dbReference type="Gene3D" id="1.10.357.10">
    <property type="entry name" value="Tetracycline Repressor, domain 2"/>
    <property type="match status" value="1"/>
</dbReference>
<dbReference type="PRINTS" id="PR00455">
    <property type="entry name" value="HTHTETR"/>
</dbReference>
<dbReference type="PROSITE" id="PS50977">
    <property type="entry name" value="HTH_TETR_2"/>
    <property type="match status" value="1"/>
</dbReference>
<dbReference type="RefSeq" id="WP_191156334.1">
    <property type="nucleotide sequence ID" value="NZ_JACXAI010000004.1"/>
</dbReference>
<evidence type="ECO:0000313" key="5">
    <source>
        <dbReference type="EMBL" id="MBD1379561.1"/>
    </source>
</evidence>
<name>A0A926RW46_9BACI</name>
<feature type="DNA-binding region" description="H-T-H motif" evidence="3">
    <location>
        <begin position="25"/>
        <end position="44"/>
    </location>
</feature>